<dbReference type="EMBL" id="BAABDQ010000039">
    <property type="protein sequence ID" value="GAA3603810.1"/>
    <property type="molecule type" value="Genomic_DNA"/>
</dbReference>
<evidence type="ECO:0000313" key="1">
    <source>
        <dbReference type="EMBL" id="GAA3603810.1"/>
    </source>
</evidence>
<organism evidence="1 2">
    <name type="scientific">Nonomuraea rosea</name>
    <dbReference type="NCBI Taxonomy" id="638574"/>
    <lineage>
        <taxon>Bacteria</taxon>
        <taxon>Bacillati</taxon>
        <taxon>Actinomycetota</taxon>
        <taxon>Actinomycetes</taxon>
        <taxon>Streptosporangiales</taxon>
        <taxon>Streptosporangiaceae</taxon>
        <taxon>Nonomuraea</taxon>
    </lineage>
</organism>
<reference evidence="2" key="1">
    <citation type="journal article" date="2019" name="Int. J. Syst. Evol. Microbiol.">
        <title>The Global Catalogue of Microorganisms (GCM) 10K type strain sequencing project: providing services to taxonomists for standard genome sequencing and annotation.</title>
        <authorList>
            <consortium name="The Broad Institute Genomics Platform"/>
            <consortium name="The Broad Institute Genome Sequencing Center for Infectious Disease"/>
            <person name="Wu L."/>
            <person name="Ma J."/>
        </authorList>
    </citation>
    <scope>NUCLEOTIDE SEQUENCE [LARGE SCALE GENOMIC DNA]</scope>
    <source>
        <strain evidence="2">JCM 17326</strain>
    </source>
</reference>
<accession>A0ABP6ZGB6</accession>
<protein>
    <submittedName>
        <fullName evidence="1">Uncharacterized protein</fullName>
    </submittedName>
</protein>
<gene>
    <name evidence="1" type="ORF">GCM10022419_105460</name>
</gene>
<sequence length="85" mass="9071">MILDLPGLLADHLRAARDGPVRQALTTGQIIRRGQGHSVRLAAPLALHRAALEQRVALVDGTGPAARKAYRLYSARITAAEAPRA</sequence>
<dbReference type="RefSeq" id="WP_345573965.1">
    <property type="nucleotide sequence ID" value="NZ_BAABDQ010000039.1"/>
</dbReference>
<comment type="caution">
    <text evidence="1">The sequence shown here is derived from an EMBL/GenBank/DDBJ whole genome shotgun (WGS) entry which is preliminary data.</text>
</comment>
<dbReference type="Proteomes" id="UP001500630">
    <property type="component" value="Unassembled WGS sequence"/>
</dbReference>
<name>A0ABP6ZGB6_9ACTN</name>
<keyword evidence="2" id="KW-1185">Reference proteome</keyword>
<evidence type="ECO:0000313" key="2">
    <source>
        <dbReference type="Proteomes" id="UP001500630"/>
    </source>
</evidence>
<proteinExistence type="predicted"/>